<feature type="chain" id="PRO_5004577754" evidence="2">
    <location>
        <begin position="29"/>
        <end position="169"/>
    </location>
</feature>
<keyword evidence="2" id="KW-0732">Signal</keyword>
<evidence type="ECO:0000313" key="3">
    <source>
        <dbReference type="EMBL" id="EQB18105.1"/>
    </source>
</evidence>
<keyword evidence="4" id="KW-1185">Reference proteome</keyword>
<dbReference type="RefSeq" id="WP_021233074.1">
    <property type="nucleotide sequence ID" value="NZ_ATHL01000044.1"/>
</dbReference>
<reference evidence="3 4" key="1">
    <citation type="journal article" date="2013" name="Genome Announc.">
        <title>Genome Sequence of Novosphingobium lindaniclasticum LE124T, Isolated from a Hexachlorocyclohexane Dumpsite.</title>
        <authorList>
            <person name="Saxena A."/>
            <person name="Nayyar N."/>
            <person name="Sangwan N."/>
            <person name="Kumari R."/>
            <person name="Khurana J.P."/>
            <person name="Lal R."/>
        </authorList>
    </citation>
    <scope>NUCLEOTIDE SEQUENCE [LARGE SCALE GENOMIC DNA]</scope>
    <source>
        <strain evidence="3 4">LE124</strain>
    </source>
</reference>
<feature type="signal peptide" evidence="2">
    <location>
        <begin position="1"/>
        <end position="28"/>
    </location>
</feature>
<gene>
    <name evidence="3" type="ORF">L284_05590</name>
</gene>
<proteinExistence type="predicted"/>
<evidence type="ECO:0000256" key="1">
    <source>
        <dbReference type="SAM" id="Phobius"/>
    </source>
</evidence>
<keyword evidence="1" id="KW-0472">Membrane</keyword>
<organism evidence="3 4">
    <name type="scientific">Novosphingobium lindaniclasticum LE124</name>
    <dbReference type="NCBI Taxonomy" id="1096930"/>
    <lineage>
        <taxon>Bacteria</taxon>
        <taxon>Pseudomonadati</taxon>
        <taxon>Pseudomonadota</taxon>
        <taxon>Alphaproteobacteria</taxon>
        <taxon>Sphingomonadales</taxon>
        <taxon>Sphingomonadaceae</taxon>
        <taxon>Novosphingobium</taxon>
    </lineage>
</organism>
<dbReference type="Proteomes" id="UP000015527">
    <property type="component" value="Unassembled WGS sequence"/>
</dbReference>
<comment type="caution">
    <text evidence="3">The sequence shown here is derived from an EMBL/GenBank/DDBJ whole genome shotgun (WGS) entry which is preliminary data.</text>
</comment>
<dbReference type="eggNOG" id="ENOG502ZSPR">
    <property type="taxonomic scope" value="Bacteria"/>
</dbReference>
<dbReference type="EMBL" id="ATHL01000044">
    <property type="protein sequence ID" value="EQB18105.1"/>
    <property type="molecule type" value="Genomic_DNA"/>
</dbReference>
<evidence type="ECO:0000256" key="2">
    <source>
        <dbReference type="SAM" id="SignalP"/>
    </source>
</evidence>
<evidence type="ECO:0000313" key="4">
    <source>
        <dbReference type="Proteomes" id="UP000015527"/>
    </source>
</evidence>
<name>T0J1U4_9SPHN</name>
<dbReference type="AlphaFoldDB" id="T0J1U4"/>
<sequence length="169" mass="20295">MMKLSWKSLGLATALAASALTVSAPASARDYYDGGGNDAAIAIGAGVIGLALGAALADRDDGRYYDRGYYDSRRYVTVRGRPGYYYYYDGAPNRYYRDRYYDRYYAPYYRERWGGRDRWRDGRHAWRDDRRGWRGDRRGWRDDRRGWRGDRWDRNRHGWRDDRRRDWRR</sequence>
<keyword evidence="1" id="KW-1133">Transmembrane helix</keyword>
<feature type="transmembrane region" description="Helical" evidence="1">
    <location>
        <begin position="38"/>
        <end position="57"/>
    </location>
</feature>
<keyword evidence="1" id="KW-0812">Transmembrane</keyword>
<accession>T0J1U4</accession>
<dbReference type="PATRIC" id="fig|1096930.3.peg.1102"/>
<protein>
    <submittedName>
        <fullName evidence="3">Uncharacterized protein</fullName>
    </submittedName>
</protein>